<dbReference type="EMBL" id="CAUJNA010003247">
    <property type="protein sequence ID" value="CAJ1396904.1"/>
    <property type="molecule type" value="Genomic_DNA"/>
</dbReference>
<dbReference type="Proteomes" id="UP001178507">
    <property type="component" value="Unassembled WGS sequence"/>
</dbReference>
<dbReference type="Gene3D" id="3.60.10.10">
    <property type="entry name" value="Endonuclease/exonuclease/phosphatase"/>
    <property type="match status" value="2"/>
</dbReference>
<dbReference type="InterPro" id="IPR005135">
    <property type="entry name" value="Endo/exonuclease/phosphatase"/>
</dbReference>
<accession>A0AA36N8T7</accession>
<evidence type="ECO:0000313" key="6">
    <source>
        <dbReference type="Proteomes" id="UP001178507"/>
    </source>
</evidence>
<dbReference type="GO" id="GO:0005576">
    <property type="term" value="C:extracellular region"/>
    <property type="evidence" value="ECO:0007669"/>
    <property type="project" value="InterPro"/>
</dbReference>
<proteinExistence type="predicted"/>
<feature type="domain" description="Apple" evidence="4">
    <location>
        <begin position="767"/>
        <end position="847"/>
    </location>
</feature>
<organism evidence="5 6">
    <name type="scientific">Effrenium voratum</name>
    <dbReference type="NCBI Taxonomy" id="2562239"/>
    <lineage>
        <taxon>Eukaryota</taxon>
        <taxon>Sar</taxon>
        <taxon>Alveolata</taxon>
        <taxon>Dinophyceae</taxon>
        <taxon>Suessiales</taxon>
        <taxon>Symbiodiniaceae</taxon>
        <taxon>Effrenium</taxon>
    </lineage>
</organism>
<feature type="chain" id="PRO_5041460830" description="Apple domain-containing protein" evidence="3">
    <location>
        <begin position="16"/>
        <end position="1076"/>
    </location>
</feature>
<evidence type="ECO:0000256" key="1">
    <source>
        <dbReference type="ARBA" id="ARBA00022737"/>
    </source>
</evidence>
<name>A0AA36N8T7_9DINO</name>
<comment type="caution">
    <text evidence="5">The sequence shown here is derived from an EMBL/GenBank/DDBJ whole genome shotgun (WGS) entry which is preliminary data.</text>
</comment>
<evidence type="ECO:0000259" key="4">
    <source>
        <dbReference type="PROSITE" id="PS50948"/>
    </source>
</evidence>
<dbReference type="Pfam" id="PF14295">
    <property type="entry name" value="PAN_4"/>
    <property type="match status" value="1"/>
</dbReference>
<keyword evidence="1" id="KW-0677">Repeat</keyword>
<dbReference type="InterPro" id="IPR036691">
    <property type="entry name" value="Endo/exonu/phosph_ase_sf"/>
</dbReference>
<feature type="domain" description="Apple" evidence="4">
    <location>
        <begin position="126"/>
        <end position="201"/>
    </location>
</feature>
<evidence type="ECO:0000256" key="2">
    <source>
        <dbReference type="ARBA" id="ARBA00023157"/>
    </source>
</evidence>
<sequence length="1076" mass="116952">MRCMWYVVLVVSAQGEACTSSSPTSCQSNSGSNFLQFGSRVRSCSPFGDWPQVDGVTCGGCRALVQTTSYNRCDRYCESFGHVCVAAAEEVADNCEVLEDKACDEEILGTSDMLCTCKLSTAEENCYGSLPALAASEGTHAGKVSTNSLAECQKECDGKANCKSFSFCPQWNGCFLKERVLTGSEPTVTKGKCRSYFKTSCGDSTTATTTVTATTTTTKTTTLAATTTTAESGTLCWSSLGALATSEGNGLGAVSSDISPGKCQSACDAKAGCNSFSFCPQWGKCFLKDRSFTGSEPSAVKGSCETYFRIDCGLTTTTTTFAVGEGNLKAMIVSYNLYWWNAFNQNSWKSDGIIDNLRYTLKPDSAGLQECDSASTVQSRTGRLEPASPFKGAQGVMVKPGLFSKSDEGSRDLDATGKWGARYVTWVKLTHISTGKAFWHFNTHWCVHSEGSRICNEEVRYRGAKNMVSAIQEHAKEEPVVITGDFNAALGEKGPQHFLKSGFKLAERSWVDMIFYSHHWQLLSHGVGKEAGSDHKPVFAELALCDSTRLVALVFCLLRRDNFCHPGLKCGLTCGVGASSNQDASGEESYHPAHLQEPSFRDLRSLAPVVPVSDSAPYTPAPRDSLAAGSTFCLPIDPSRAMRAAYGAFLLAALASAQEVCRDGTCKKPNSGNTLLQFGARTAHLAVQAVRESCAPFGEWPQLDGVSCGGCQALVETATYNRCDEYCESFGHRCVAAAEELDETCQVKETFGCDEAILGTSDMLCTCERQACYAGLGGVAEEEGEELGALAEASAGKCKKACDDEEECESFTYCPSWKKCFLKDKSLTSATPIKINKDCKSFYKAKCEDVPTTGTKEGFVLKLVSYNLYWWNAFDQKSWKSDGVIKNIRNTLRPDSIGLQECDEPGQIARRTGTLERASEFQGAQGVMVKKGIFTKSQSGSRDLQATGKWGPRYTTWVKLTDKASGKSFWHFNTHWCVHSQGNRICNEEVRYGGAKNMLATIQEIAKDDPVVITGDFNAERNEKGPNHFLDNGFKLAVNSWVDFIFYSPHWELLSQGKGSMAGSDHHPVFAELRLK</sequence>
<reference evidence="5" key="1">
    <citation type="submission" date="2023-08" db="EMBL/GenBank/DDBJ databases">
        <authorList>
            <person name="Chen Y."/>
            <person name="Shah S."/>
            <person name="Dougan E. K."/>
            <person name="Thang M."/>
            <person name="Chan C."/>
        </authorList>
    </citation>
    <scope>NUCLEOTIDE SEQUENCE</scope>
</reference>
<dbReference type="GO" id="GO:0003824">
    <property type="term" value="F:catalytic activity"/>
    <property type="evidence" value="ECO:0007669"/>
    <property type="project" value="InterPro"/>
</dbReference>
<keyword evidence="6" id="KW-1185">Reference proteome</keyword>
<dbReference type="SMART" id="SM00223">
    <property type="entry name" value="APPLE"/>
    <property type="match status" value="3"/>
</dbReference>
<dbReference type="PROSITE" id="PS50948">
    <property type="entry name" value="PAN"/>
    <property type="match status" value="3"/>
</dbReference>
<dbReference type="InterPro" id="IPR003609">
    <property type="entry name" value="Pan_app"/>
</dbReference>
<dbReference type="SUPFAM" id="SSF56219">
    <property type="entry name" value="DNase I-like"/>
    <property type="match status" value="2"/>
</dbReference>
<dbReference type="Gene3D" id="3.50.4.10">
    <property type="entry name" value="Hepatocyte Growth Factor"/>
    <property type="match status" value="3"/>
</dbReference>
<dbReference type="GO" id="GO:0006508">
    <property type="term" value="P:proteolysis"/>
    <property type="evidence" value="ECO:0007669"/>
    <property type="project" value="InterPro"/>
</dbReference>
<dbReference type="InterPro" id="IPR000177">
    <property type="entry name" value="Apple"/>
</dbReference>
<feature type="signal peptide" evidence="3">
    <location>
        <begin position="1"/>
        <end position="15"/>
    </location>
</feature>
<keyword evidence="3" id="KW-0732">Signal</keyword>
<evidence type="ECO:0000313" key="5">
    <source>
        <dbReference type="EMBL" id="CAJ1396904.1"/>
    </source>
</evidence>
<dbReference type="Pfam" id="PF00024">
    <property type="entry name" value="PAN_1"/>
    <property type="match status" value="2"/>
</dbReference>
<dbReference type="Pfam" id="PF03372">
    <property type="entry name" value="Exo_endo_phos"/>
    <property type="match status" value="2"/>
</dbReference>
<keyword evidence="2" id="KW-1015">Disulfide bond</keyword>
<dbReference type="AlphaFoldDB" id="A0AA36N8T7"/>
<protein>
    <recommendedName>
        <fullName evidence="4">Apple domain-containing protein</fullName>
    </recommendedName>
</protein>
<evidence type="ECO:0000256" key="3">
    <source>
        <dbReference type="SAM" id="SignalP"/>
    </source>
</evidence>
<feature type="domain" description="Apple" evidence="4">
    <location>
        <begin position="236"/>
        <end position="312"/>
    </location>
</feature>
<gene>
    <name evidence="5" type="ORF">EVOR1521_LOCUS21032</name>
</gene>